<keyword evidence="3 10" id="KW-0285">Flavoprotein</keyword>
<feature type="binding site" evidence="11">
    <location>
        <position position="168"/>
    </location>
    <ligand>
        <name>Mg(2+)</name>
        <dbReference type="ChEBI" id="CHEBI:18420"/>
    </ligand>
</feature>
<evidence type="ECO:0000256" key="11">
    <source>
        <dbReference type="PIRSR" id="PIRSR006268-2"/>
    </source>
</evidence>
<dbReference type="AlphaFoldDB" id="A0A2R4MIK9"/>
<keyword evidence="7 10" id="KW-0460">Magnesium</keyword>
<proteinExistence type="inferred from homology"/>
<keyword evidence="4 10" id="KW-0808">Transferase</keyword>
<organism evidence="12 13">
    <name type="scientific">Maritalea myrionectae</name>
    <dbReference type="NCBI Taxonomy" id="454601"/>
    <lineage>
        <taxon>Bacteria</taxon>
        <taxon>Pseudomonadati</taxon>
        <taxon>Pseudomonadota</taxon>
        <taxon>Alphaproteobacteria</taxon>
        <taxon>Hyphomicrobiales</taxon>
        <taxon>Devosiaceae</taxon>
        <taxon>Maritalea</taxon>
    </lineage>
</organism>
<evidence type="ECO:0000313" key="12">
    <source>
        <dbReference type="EMBL" id="AVX05716.1"/>
    </source>
</evidence>
<dbReference type="SUPFAM" id="SSF143631">
    <property type="entry name" value="ApbE-like"/>
    <property type="match status" value="1"/>
</dbReference>
<dbReference type="InterPro" id="IPR024932">
    <property type="entry name" value="ApbE"/>
</dbReference>
<dbReference type="InterPro" id="IPR003374">
    <property type="entry name" value="ApbE-like_sf"/>
</dbReference>
<sequence>MITRRRVISILAGAAALPLIGQGARASTYKWSGVALGANANIILDHEDAKALTQKALLEIARLEKVFSLYLPDSQLARLNRDGVLADPAVELLDLINISDRIYRETAGVFDPSVQPLWALHAQKYARGERPTPNEIATARGRSGWMGISASPSQVEFSKPDMALTFNGIAQGYIADKVADLLRQEGVKNVLVNTGEISAQGVAPNGMPWPVSLAYKNEQLNLSNAAIATSSPSGTAFDQGGQAGHILDPHTGQPGGMWQSLSVVDKSAARADGLSTAFCLMSRAKIEAVPGEHKLIFGDPILT</sequence>
<dbReference type="GO" id="GO:0046872">
    <property type="term" value="F:metal ion binding"/>
    <property type="evidence" value="ECO:0007669"/>
    <property type="project" value="UniProtKB-UniRule"/>
</dbReference>
<evidence type="ECO:0000256" key="6">
    <source>
        <dbReference type="ARBA" id="ARBA00022827"/>
    </source>
</evidence>
<evidence type="ECO:0000256" key="5">
    <source>
        <dbReference type="ARBA" id="ARBA00022723"/>
    </source>
</evidence>
<reference evidence="12 13" key="1">
    <citation type="submission" date="2017-05" db="EMBL/GenBank/DDBJ databases">
        <title>Genome Analysis of Maritalea myrionectae HL2708#5.</title>
        <authorList>
            <consortium name="Cotde Inc.-PKNU"/>
            <person name="Jang D."/>
            <person name="Oh H.-M."/>
        </authorList>
    </citation>
    <scope>NUCLEOTIDE SEQUENCE [LARGE SCALE GENOMIC DNA]</scope>
    <source>
        <strain evidence="12 13">HL2708#5</strain>
    </source>
</reference>
<keyword evidence="5 10" id="KW-0479">Metal-binding</keyword>
<feature type="binding site" evidence="11">
    <location>
        <position position="272"/>
    </location>
    <ligand>
        <name>Mg(2+)</name>
        <dbReference type="ChEBI" id="CHEBI:18420"/>
    </ligand>
</feature>
<dbReference type="Proteomes" id="UP000258927">
    <property type="component" value="Chromosome"/>
</dbReference>
<accession>A0A2R4MIK9</accession>
<gene>
    <name evidence="12" type="ORF">MXMO3_03210</name>
</gene>
<keyword evidence="13" id="KW-1185">Reference proteome</keyword>
<evidence type="ECO:0000256" key="2">
    <source>
        <dbReference type="ARBA" id="ARBA00016337"/>
    </source>
</evidence>
<evidence type="ECO:0000256" key="3">
    <source>
        <dbReference type="ARBA" id="ARBA00022630"/>
    </source>
</evidence>
<dbReference type="EMBL" id="CP021330">
    <property type="protein sequence ID" value="AVX05716.1"/>
    <property type="molecule type" value="Genomic_DNA"/>
</dbReference>
<comment type="catalytic activity">
    <reaction evidence="9 10">
        <text>L-threonyl-[protein] + FAD = FMN-L-threonyl-[protein] + AMP + H(+)</text>
        <dbReference type="Rhea" id="RHEA:36847"/>
        <dbReference type="Rhea" id="RHEA-COMP:11060"/>
        <dbReference type="Rhea" id="RHEA-COMP:11061"/>
        <dbReference type="ChEBI" id="CHEBI:15378"/>
        <dbReference type="ChEBI" id="CHEBI:30013"/>
        <dbReference type="ChEBI" id="CHEBI:57692"/>
        <dbReference type="ChEBI" id="CHEBI:74257"/>
        <dbReference type="ChEBI" id="CHEBI:456215"/>
        <dbReference type="EC" id="2.7.1.180"/>
    </reaction>
</comment>
<dbReference type="Pfam" id="PF02424">
    <property type="entry name" value="ApbE"/>
    <property type="match status" value="1"/>
</dbReference>
<evidence type="ECO:0000256" key="4">
    <source>
        <dbReference type="ARBA" id="ARBA00022679"/>
    </source>
</evidence>
<evidence type="ECO:0000256" key="10">
    <source>
        <dbReference type="PIRNR" id="PIRNR006268"/>
    </source>
</evidence>
<comment type="cofactor">
    <cofactor evidence="11">
        <name>Mg(2+)</name>
        <dbReference type="ChEBI" id="CHEBI:18420"/>
    </cofactor>
    <cofactor evidence="11">
        <name>Mn(2+)</name>
        <dbReference type="ChEBI" id="CHEBI:29035"/>
    </cofactor>
    <text evidence="11">Magnesium. Can also use manganese.</text>
</comment>
<protein>
    <recommendedName>
        <fullName evidence="2 10">FAD:protein FMN transferase</fullName>
        <ecNumber evidence="1 10">2.7.1.180</ecNumber>
    </recommendedName>
    <alternativeName>
        <fullName evidence="8 10">Flavin transferase</fullName>
    </alternativeName>
</protein>
<evidence type="ECO:0000256" key="9">
    <source>
        <dbReference type="ARBA" id="ARBA00048540"/>
    </source>
</evidence>
<dbReference type="PANTHER" id="PTHR30040:SF2">
    <property type="entry name" value="FAD:PROTEIN FMN TRANSFERASE"/>
    <property type="match status" value="1"/>
</dbReference>
<evidence type="ECO:0000256" key="8">
    <source>
        <dbReference type="ARBA" id="ARBA00031306"/>
    </source>
</evidence>
<dbReference type="PIRSF" id="PIRSF006268">
    <property type="entry name" value="ApbE"/>
    <property type="match status" value="1"/>
</dbReference>
<name>A0A2R4MIK9_9HYPH</name>
<evidence type="ECO:0000313" key="13">
    <source>
        <dbReference type="Proteomes" id="UP000258927"/>
    </source>
</evidence>
<feature type="binding site" evidence="11">
    <location>
        <position position="276"/>
    </location>
    <ligand>
        <name>Mg(2+)</name>
        <dbReference type="ChEBI" id="CHEBI:18420"/>
    </ligand>
</feature>
<keyword evidence="6 10" id="KW-0274">FAD</keyword>
<dbReference type="STRING" id="1122213.GCA_000423365_00902"/>
<dbReference type="GO" id="GO:0016740">
    <property type="term" value="F:transferase activity"/>
    <property type="evidence" value="ECO:0007669"/>
    <property type="project" value="UniProtKB-UniRule"/>
</dbReference>
<dbReference type="Gene3D" id="3.10.520.10">
    <property type="entry name" value="ApbE-like domains"/>
    <property type="match status" value="1"/>
</dbReference>
<dbReference type="EC" id="2.7.1.180" evidence="1 10"/>
<comment type="similarity">
    <text evidence="10">Belongs to the ApbE family.</text>
</comment>
<evidence type="ECO:0000256" key="7">
    <source>
        <dbReference type="ARBA" id="ARBA00022842"/>
    </source>
</evidence>
<dbReference type="KEGG" id="mmyr:MXMO3_03210"/>
<evidence type="ECO:0000256" key="1">
    <source>
        <dbReference type="ARBA" id="ARBA00011955"/>
    </source>
</evidence>
<dbReference type="PANTHER" id="PTHR30040">
    <property type="entry name" value="THIAMINE BIOSYNTHESIS LIPOPROTEIN APBE"/>
    <property type="match status" value="1"/>
</dbReference>
<dbReference type="RefSeq" id="WP_205468036.1">
    <property type="nucleotide sequence ID" value="NZ_CP021330.1"/>
</dbReference>